<dbReference type="EC" id="3.8.1.3" evidence="2"/>
<accession>A0AAE3HMF3</accession>
<dbReference type="Pfam" id="PF00561">
    <property type="entry name" value="Abhydrolase_1"/>
    <property type="match status" value="1"/>
</dbReference>
<dbReference type="PANTHER" id="PTHR43798">
    <property type="entry name" value="MONOACYLGLYCEROL LIPASE"/>
    <property type="match status" value="1"/>
</dbReference>
<evidence type="ECO:0000259" key="1">
    <source>
        <dbReference type="Pfam" id="PF00561"/>
    </source>
</evidence>
<evidence type="ECO:0000313" key="2">
    <source>
        <dbReference type="EMBL" id="MCS3903826.1"/>
    </source>
</evidence>
<dbReference type="PRINTS" id="PR00111">
    <property type="entry name" value="ABHYDROLASE"/>
</dbReference>
<dbReference type="GO" id="GO:0016020">
    <property type="term" value="C:membrane"/>
    <property type="evidence" value="ECO:0007669"/>
    <property type="project" value="TreeGrafter"/>
</dbReference>
<dbReference type="InterPro" id="IPR000639">
    <property type="entry name" value="Epox_hydrolase-like"/>
</dbReference>
<feature type="domain" description="AB hydrolase-1" evidence="1">
    <location>
        <begin position="27"/>
        <end position="278"/>
    </location>
</feature>
<dbReference type="GO" id="GO:0018785">
    <property type="term" value="F:haloacetate dehalogenase activity"/>
    <property type="evidence" value="ECO:0007669"/>
    <property type="project" value="UniProtKB-EC"/>
</dbReference>
<dbReference type="EMBL" id="JANUCT010000012">
    <property type="protein sequence ID" value="MCS3903826.1"/>
    <property type="molecule type" value="Genomic_DNA"/>
</dbReference>
<protein>
    <submittedName>
        <fullName evidence="2">Haloacetate dehalogenase</fullName>
        <ecNumber evidence="2">3.8.1.3</ecNumber>
    </submittedName>
</protein>
<keyword evidence="3" id="KW-1185">Reference proteome</keyword>
<evidence type="ECO:0000313" key="3">
    <source>
        <dbReference type="Proteomes" id="UP001204445"/>
    </source>
</evidence>
<dbReference type="InterPro" id="IPR029058">
    <property type="entry name" value="AB_hydrolase_fold"/>
</dbReference>
<dbReference type="InterPro" id="IPR000073">
    <property type="entry name" value="AB_hydrolase_1"/>
</dbReference>
<dbReference type="RefSeq" id="WP_259055801.1">
    <property type="nucleotide sequence ID" value="NZ_JANUCT010000012.1"/>
</dbReference>
<dbReference type="PRINTS" id="PR00412">
    <property type="entry name" value="EPOXHYDRLASE"/>
</dbReference>
<dbReference type="PANTHER" id="PTHR43798:SF33">
    <property type="entry name" value="HYDROLASE, PUTATIVE (AFU_ORTHOLOGUE AFUA_2G14860)-RELATED"/>
    <property type="match status" value="1"/>
</dbReference>
<keyword evidence="2" id="KW-0378">Hydrolase</keyword>
<reference evidence="2" key="1">
    <citation type="submission" date="2022-08" db="EMBL/GenBank/DDBJ databases">
        <title>Genomic Encyclopedia of Type Strains, Phase III (KMG-III): the genomes of soil and plant-associated and newly described type strains.</title>
        <authorList>
            <person name="Whitman W."/>
        </authorList>
    </citation>
    <scope>NUCLEOTIDE SEQUENCE</scope>
    <source>
        <strain evidence="2">HMT 1</strain>
    </source>
</reference>
<dbReference type="Gene3D" id="3.40.50.1820">
    <property type="entry name" value="alpha/beta hydrolase"/>
    <property type="match status" value="1"/>
</dbReference>
<dbReference type="AlphaFoldDB" id="A0AAE3HMF3"/>
<organism evidence="2 3">
    <name type="scientific">Methylohalomonas lacus</name>
    <dbReference type="NCBI Taxonomy" id="398773"/>
    <lineage>
        <taxon>Bacteria</taxon>
        <taxon>Pseudomonadati</taxon>
        <taxon>Pseudomonadota</taxon>
        <taxon>Gammaproteobacteria</taxon>
        <taxon>Methylohalomonadales</taxon>
        <taxon>Methylohalomonadaceae</taxon>
        <taxon>Methylohalomonas</taxon>
    </lineage>
</organism>
<proteinExistence type="predicted"/>
<dbReference type="Proteomes" id="UP001204445">
    <property type="component" value="Unassembled WGS sequence"/>
</dbReference>
<name>A0AAE3HMF3_9GAMM</name>
<sequence>MFEQFTRHDIPVAEGVSIRCMVGGSGPAVLLLHGFPQNLATWARVAPQLAEHYTVVCADLRGYGDSSKPDADGDPQTYSFRTMATDNVALMQTLGYERFHLVGHDRGGRVGYRLAQDQPDRLISLTVMDIVPTWMMWWAMDKQLATLYWHWSFLAQPSPLPEHMIGLDPDAFFEYCLCGWGRTGLDAFNPEQLAEYRRCWRDPAMIQGACDDYRAAATIDVEHDQAALDERITTPMLLLYGEDGVMNDCFDIAGTWRPHCEKLEIAALPGGHFFVDTAPTATAGKLLDFLDCY</sequence>
<gene>
    <name evidence="2" type="ORF">J2T55_001858</name>
</gene>
<dbReference type="SUPFAM" id="SSF53474">
    <property type="entry name" value="alpha/beta-Hydrolases"/>
    <property type="match status" value="1"/>
</dbReference>
<comment type="caution">
    <text evidence="2">The sequence shown here is derived from an EMBL/GenBank/DDBJ whole genome shotgun (WGS) entry which is preliminary data.</text>
</comment>
<dbReference type="InterPro" id="IPR050266">
    <property type="entry name" value="AB_hydrolase_sf"/>
</dbReference>